<dbReference type="NCBIfam" id="NF040863">
    <property type="entry name" value="HgcA_corrinoid"/>
    <property type="match status" value="1"/>
</dbReference>
<sequence>MSPAPQPLPLLTQMPPQEPVSSCAAPEAYGDPQAQPFVLGEEATPAGPVPRVGGELSRADRRGSLRVRLGFGRHDYKVVPGLYALNHPGPNSPVLVSANYKLSFDHLRQAARDLDAWLLVLDTKGINVWCAAGKGTMGTAELAARVGSSGLERVVEHRRLIVPQLAAPGVAAHTVKKLCGFSVTFGPVRAGDLPAFLAAGLRADPAMRRVSFPLAARALLVPVELTQALRTYLWLLPLLLLLAGLGGLVGGSGFWAGLAGPGLRAVGAMLLALVAGAVASPVLLPWLPGRAFSLKGLWPGLAGAALLWALWPVSFDAELAAWCLAVPALSSFLAMNFTGASTYTSLSGVKKEMRRAVPLQIAATALGLGLWIYALLAG</sequence>
<reference evidence="5" key="1">
    <citation type="journal article" date="2023" name="Arch. Microbiol.">
        <title>Desulfoferula mesophilus gen. nov. sp. nov., a mesophilic sulfate-reducing bacterium isolated from a brackish lake sediment.</title>
        <authorList>
            <person name="Watanabe T."/>
            <person name="Yabe T."/>
            <person name="Tsuji J.M."/>
            <person name="Fukui M."/>
        </authorList>
    </citation>
    <scope>NUCLEOTIDE SEQUENCE [LARGE SCALE GENOMIC DNA]</scope>
    <source>
        <strain evidence="5">12FAK</strain>
    </source>
</reference>
<dbReference type="KEGG" id="dmp:FAK_37530"/>
<evidence type="ECO:0000256" key="1">
    <source>
        <dbReference type="SAM" id="MobiDB-lite"/>
    </source>
</evidence>
<feature type="transmembrane region" description="Helical" evidence="2">
    <location>
        <begin position="319"/>
        <end position="344"/>
    </location>
</feature>
<gene>
    <name evidence="4" type="ORF">FAK_37530</name>
</gene>
<feature type="domain" description="CO dehydrogenase/acetyl-CoA synthase delta subunit TIM barrel" evidence="3">
    <location>
        <begin position="77"/>
        <end position="195"/>
    </location>
</feature>
<dbReference type="Gene3D" id="3.40.50.11600">
    <property type="match status" value="1"/>
</dbReference>
<organism evidence="4 5">
    <name type="scientific">Desulfoferula mesophila</name>
    <dbReference type="NCBI Taxonomy" id="3058419"/>
    <lineage>
        <taxon>Bacteria</taxon>
        <taxon>Pseudomonadati</taxon>
        <taxon>Thermodesulfobacteriota</taxon>
        <taxon>Desulfarculia</taxon>
        <taxon>Desulfarculales</taxon>
        <taxon>Desulfarculaceae</taxon>
        <taxon>Desulfoferula</taxon>
    </lineage>
</organism>
<feature type="region of interest" description="Disordered" evidence="1">
    <location>
        <begin position="1"/>
        <end position="32"/>
    </location>
</feature>
<feature type="transmembrane region" description="Helical" evidence="2">
    <location>
        <begin position="296"/>
        <end position="313"/>
    </location>
</feature>
<feature type="transmembrane region" description="Helical" evidence="2">
    <location>
        <begin position="356"/>
        <end position="376"/>
    </location>
</feature>
<keyword evidence="2" id="KW-1133">Transmembrane helix</keyword>
<dbReference type="Proteomes" id="UP001366166">
    <property type="component" value="Chromosome"/>
</dbReference>
<dbReference type="Pfam" id="PF03599">
    <property type="entry name" value="CdhD"/>
    <property type="match status" value="1"/>
</dbReference>
<dbReference type="AlphaFoldDB" id="A0AAU9EJS9"/>
<evidence type="ECO:0000313" key="5">
    <source>
        <dbReference type="Proteomes" id="UP001366166"/>
    </source>
</evidence>
<feature type="transmembrane region" description="Helical" evidence="2">
    <location>
        <begin position="262"/>
        <end position="284"/>
    </location>
</feature>
<accession>A0AAU9EJS9</accession>
<dbReference type="RefSeq" id="WP_338602873.1">
    <property type="nucleotide sequence ID" value="NZ_AP028679.1"/>
</dbReference>
<feature type="transmembrane region" description="Helical" evidence="2">
    <location>
        <begin position="232"/>
        <end position="256"/>
    </location>
</feature>
<dbReference type="EMBL" id="AP028679">
    <property type="protein sequence ID" value="BEQ16687.1"/>
    <property type="molecule type" value="Genomic_DNA"/>
</dbReference>
<evidence type="ECO:0000256" key="2">
    <source>
        <dbReference type="SAM" id="Phobius"/>
    </source>
</evidence>
<keyword evidence="2" id="KW-0812">Transmembrane</keyword>
<keyword evidence="2" id="KW-0472">Membrane</keyword>
<name>A0AAU9EJS9_9BACT</name>
<protein>
    <recommendedName>
        <fullName evidence="3">CO dehydrogenase/acetyl-CoA synthase delta subunit TIM barrel domain-containing protein</fullName>
    </recommendedName>
</protein>
<dbReference type="InterPro" id="IPR016041">
    <property type="entry name" value="Ac-CoA_synth_d_su_TIM-brl"/>
</dbReference>
<proteinExistence type="predicted"/>
<evidence type="ECO:0000259" key="3">
    <source>
        <dbReference type="Pfam" id="PF03599"/>
    </source>
</evidence>
<keyword evidence="5" id="KW-1185">Reference proteome</keyword>
<evidence type="ECO:0000313" key="4">
    <source>
        <dbReference type="EMBL" id="BEQ16687.1"/>
    </source>
</evidence>